<dbReference type="Proteomes" id="UP000675881">
    <property type="component" value="Chromosome 5"/>
</dbReference>
<evidence type="ECO:0000313" key="2">
    <source>
        <dbReference type="Proteomes" id="UP000675881"/>
    </source>
</evidence>
<name>A0A7R8CYB8_LEPSM</name>
<evidence type="ECO:0000313" key="1">
    <source>
        <dbReference type="EMBL" id="CAF2939999.1"/>
    </source>
</evidence>
<protein>
    <submittedName>
        <fullName evidence="1">(salmon louse) hypothetical protein</fullName>
    </submittedName>
</protein>
<dbReference type="AlphaFoldDB" id="A0A7R8CYB8"/>
<keyword evidence="2" id="KW-1185">Reference proteome</keyword>
<dbReference type="OrthoDB" id="10562819at2759"/>
<accession>A0A7R8CYB8</accession>
<proteinExistence type="predicted"/>
<dbReference type="EMBL" id="HG994584">
    <property type="protein sequence ID" value="CAF2939999.1"/>
    <property type="molecule type" value="Genomic_DNA"/>
</dbReference>
<organism evidence="1 2">
    <name type="scientific">Lepeophtheirus salmonis</name>
    <name type="common">Salmon louse</name>
    <name type="synonym">Caligus salmonis</name>
    <dbReference type="NCBI Taxonomy" id="72036"/>
    <lineage>
        <taxon>Eukaryota</taxon>
        <taxon>Metazoa</taxon>
        <taxon>Ecdysozoa</taxon>
        <taxon>Arthropoda</taxon>
        <taxon>Crustacea</taxon>
        <taxon>Multicrustacea</taxon>
        <taxon>Hexanauplia</taxon>
        <taxon>Copepoda</taxon>
        <taxon>Siphonostomatoida</taxon>
        <taxon>Caligidae</taxon>
        <taxon>Lepeophtheirus</taxon>
    </lineage>
</organism>
<sequence>MNGPLTILFLLLFITPGLTIPSSSKMSQAFFKATYSSTSAAASPNSYPLQNIPPSRLTHKFIIHHSFSPPPPHNHRFRRIRRQEPAVEHRSVSEHIYDGSFKTANIVFPHQENMDPLKTTLTSVIHIPPKDLGTQTHGHPYVNENSAEFNLAMINYLLAMKAKGHKINEVNSDKPLVELHKDLKATKATDGNLQDPLICKTAPYNICYKIDKYGILHPLGNHRPDTDWLAILCHMANGFSKLNRLNKSLQVKDTSILKGEKLPEESRAVERDMCAGKFNLWLPVEVCQIHTYTVLGFILLRNECDKDKAVKRIDPGEEPDYSKCLSTTKIEQDP</sequence>
<reference evidence="1" key="1">
    <citation type="submission" date="2021-02" db="EMBL/GenBank/DDBJ databases">
        <authorList>
            <person name="Bekaert M."/>
        </authorList>
    </citation>
    <scope>NUCLEOTIDE SEQUENCE</scope>
    <source>
        <strain evidence="1">IoA-00</strain>
    </source>
</reference>
<gene>
    <name evidence="1" type="ORF">LSAA_10545</name>
</gene>